<protein>
    <recommendedName>
        <fullName evidence="1">riboflavin kinase</fullName>
        <ecNumber evidence="1">2.7.1.26</ecNumber>
    </recommendedName>
</protein>
<proteinExistence type="predicted"/>
<evidence type="ECO:0000256" key="4">
    <source>
        <dbReference type="ARBA" id="ARBA00022679"/>
    </source>
</evidence>
<name>A0A356W5D9_9PROT</name>
<dbReference type="PANTHER" id="PTHR22749">
    <property type="entry name" value="RIBOFLAVIN KINASE/FMN ADENYLYLTRANSFERASE"/>
    <property type="match status" value="1"/>
</dbReference>
<evidence type="ECO:0000256" key="5">
    <source>
        <dbReference type="ARBA" id="ARBA00022741"/>
    </source>
</evidence>
<dbReference type="PANTHER" id="PTHR22749:SF6">
    <property type="entry name" value="RIBOFLAVIN KINASE"/>
    <property type="match status" value="1"/>
</dbReference>
<keyword evidence="4" id="KW-0808">Transferase</keyword>
<feature type="non-terminal residue" evidence="9">
    <location>
        <position position="1"/>
    </location>
</feature>
<dbReference type="EMBL" id="DOGS01000105">
    <property type="protein sequence ID" value="HBQ48258.1"/>
    <property type="molecule type" value="Genomic_DNA"/>
</dbReference>
<organism evidence="9 10">
    <name type="scientific">Hyphomonas atlantica</name>
    <dbReference type="NCBI Taxonomy" id="1280948"/>
    <lineage>
        <taxon>Bacteria</taxon>
        <taxon>Pseudomonadati</taxon>
        <taxon>Pseudomonadota</taxon>
        <taxon>Alphaproteobacteria</taxon>
        <taxon>Hyphomonadales</taxon>
        <taxon>Hyphomonadaceae</taxon>
        <taxon>Hyphomonas</taxon>
    </lineage>
</organism>
<dbReference type="SUPFAM" id="SSF82114">
    <property type="entry name" value="Riboflavin kinase-like"/>
    <property type="match status" value="1"/>
</dbReference>
<dbReference type="Pfam" id="PF01687">
    <property type="entry name" value="Flavokinase"/>
    <property type="match status" value="1"/>
</dbReference>
<keyword evidence="6" id="KW-0067">ATP-binding</keyword>
<sequence length="111" mass="12524">NGRKFGYPTANTSLGELIHPKYGVYAVRVRIDRAGEWLPGVANFGRTPTTGLRDPLLEAHIFDFDGDIYGRWMEVQIISYMRPELHFESLDAMVVQMGKDVIEAKQRLAAA</sequence>
<dbReference type="GO" id="GO:0009398">
    <property type="term" value="P:FMN biosynthetic process"/>
    <property type="evidence" value="ECO:0007669"/>
    <property type="project" value="TreeGrafter"/>
</dbReference>
<comment type="caution">
    <text evidence="9">The sequence shown here is derived from an EMBL/GenBank/DDBJ whole genome shotgun (WGS) entry which is preliminary data.</text>
</comment>
<evidence type="ECO:0000313" key="10">
    <source>
        <dbReference type="Proteomes" id="UP000263957"/>
    </source>
</evidence>
<evidence type="ECO:0000256" key="7">
    <source>
        <dbReference type="ARBA" id="ARBA00047880"/>
    </source>
</evidence>
<dbReference type="SMART" id="SM00904">
    <property type="entry name" value="Flavokinase"/>
    <property type="match status" value="1"/>
</dbReference>
<dbReference type="InterPro" id="IPR015865">
    <property type="entry name" value="Riboflavin_kinase_bac/euk"/>
</dbReference>
<dbReference type="InterPro" id="IPR023465">
    <property type="entry name" value="Riboflavin_kinase_dom_sf"/>
</dbReference>
<dbReference type="AlphaFoldDB" id="A0A356W5D9"/>
<dbReference type="GO" id="GO:0005524">
    <property type="term" value="F:ATP binding"/>
    <property type="evidence" value="ECO:0007669"/>
    <property type="project" value="UniProtKB-KW"/>
</dbReference>
<keyword evidence="3" id="KW-0288">FMN</keyword>
<dbReference type="Proteomes" id="UP000263957">
    <property type="component" value="Unassembled WGS sequence"/>
</dbReference>
<dbReference type="GO" id="GO:0008531">
    <property type="term" value="F:riboflavin kinase activity"/>
    <property type="evidence" value="ECO:0007669"/>
    <property type="project" value="UniProtKB-EC"/>
</dbReference>
<evidence type="ECO:0000256" key="2">
    <source>
        <dbReference type="ARBA" id="ARBA00022630"/>
    </source>
</evidence>
<accession>A0A356W5D9</accession>
<dbReference type="InterPro" id="IPR023468">
    <property type="entry name" value="Riboflavin_kinase"/>
</dbReference>
<reference evidence="9 10" key="1">
    <citation type="journal article" date="2018" name="Nat. Biotechnol.">
        <title>A standardized bacterial taxonomy based on genome phylogeny substantially revises the tree of life.</title>
        <authorList>
            <person name="Parks D.H."/>
            <person name="Chuvochina M."/>
            <person name="Waite D.W."/>
            <person name="Rinke C."/>
            <person name="Skarshewski A."/>
            <person name="Chaumeil P.A."/>
            <person name="Hugenholtz P."/>
        </authorList>
    </citation>
    <scope>NUCLEOTIDE SEQUENCE [LARGE SCALE GENOMIC DNA]</scope>
    <source>
        <strain evidence="9">UBA10378</strain>
    </source>
</reference>
<dbReference type="GO" id="GO:0009231">
    <property type="term" value="P:riboflavin biosynthetic process"/>
    <property type="evidence" value="ECO:0007669"/>
    <property type="project" value="InterPro"/>
</dbReference>
<evidence type="ECO:0000259" key="8">
    <source>
        <dbReference type="SMART" id="SM00904"/>
    </source>
</evidence>
<keyword evidence="2" id="KW-0285">Flavoprotein</keyword>
<evidence type="ECO:0000256" key="3">
    <source>
        <dbReference type="ARBA" id="ARBA00022643"/>
    </source>
</evidence>
<evidence type="ECO:0000256" key="6">
    <source>
        <dbReference type="ARBA" id="ARBA00022840"/>
    </source>
</evidence>
<dbReference type="EC" id="2.7.1.26" evidence="1"/>
<feature type="domain" description="Riboflavin kinase" evidence="8">
    <location>
        <begin position="1"/>
        <end position="109"/>
    </location>
</feature>
<keyword evidence="5" id="KW-0547">Nucleotide-binding</keyword>
<dbReference type="Gene3D" id="2.40.30.30">
    <property type="entry name" value="Riboflavin kinase-like"/>
    <property type="match status" value="1"/>
</dbReference>
<evidence type="ECO:0000313" key="9">
    <source>
        <dbReference type="EMBL" id="HBQ48258.1"/>
    </source>
</evidence>
<gene>
    <name evidence="9" type="ORF">DD728_05135</name>
</gene>
<evidence type="ECO:0000256" key="1">
    <source>
        <dbReference type="ARBA" id="ARBA00012105"/>
    </source>
</evidence>
<comment type="catalytic activity">
    <reaction evidence="7">
        <text>riboflavin + ATP = FMN + ADP + H(+)</text>
        <dbReference type="Rhea" id="RHEA:14357"/>
        <dbReference type="ChEBI" id="CHEBI:15378"/>
        <dbReference type="ChEBI" id="CHEBI:30616"/>
        <dbReference type="ChEBI" id="CHEBI:57986"/>
        <dbReference type="ChEBI" id="CHEBI:58210"/>
        <dbReference type="ChEBI" id="CHEBI:456216"/>
        <dbReference type="EC" id="2.7.1.26"/>
    </reaction>
</comment>